<gene>
    <name evidence="1" type="ORF">ENH88_21265</name>
</gene>
<sequence length="41" mass="4607">MGITPHILQQTVTKVNIHNPSMRWPVPDDVYKIANLPVLAV</sequence>
<evidence type="ECO:0000313" key="1">
    <source>
        <dbReference type="EMBL" id="HEA18931.1"/>
    </source>
</evidence>
<proteinExistence type="predicted"/>
<keyword evidence="1" id="KW-0378">Hydrolase</keyword>
<keyword evidence="1" id="KW-0326">Glycosidase</keyword>
<reference evidence="1" key="1">
    <citation type="journal article" date="2020" name="mSystems">
        <title>Genome- and Community-Level Interaction Insights into Carbon Utilization and Element Cycling Functions of Hydrothermarchaeota in Hydrothermal Sediment.</title>
        <authorList>
            <person name="Zhou Z."/>
            <person name="Liu Y."/>
            <person name="Xu W."/>
            <person name="Pan J."/>
            <person name="Luo Z.H."/>
            <person name="Li M."/>
        </authorList>
    </citation>
    <scope>NUCLEOTIDE SEQUENCE [LARGE SCALE GENOMIC DNA]</scope>
    <source>
        <strain evidence="1">HyVt-346</strain>
    </source>
</reference>
<dbReference type="AlphaFoldDB" id="A0A7V1D2Y9"/>
<dbReference type="Proteomes" id="UP000886188">
    <property type="component" value="Unassembled WGS sequence"/>
</dbReference>
<organism evidence="1">
    <name type="scientific">Pseudoalteromonas prydzensis</name>
    <dbReference type="NCBI Taxonomy" id="182141"/>
    <lineage>
        <taxon>Bacteria</taxon>
        <taxon>Pseudomonadati</taxon>
        <taxon>Pseudomonadota</taxon>
        <taxon>Gammaproteobacteria</taxon>
        <taxon>Alteromonadales</taxon>
        <taxon>Pseudoalteromonadaceae</taxon>
        <taxon>Pseudoalteromonas</taxon>
    </lineage>
</organism>
<dbReference type="EMBL" id="DRGM01000209">
    <property type="protein sequence ID" value="HEA18931.1"/>
    <property type="molecule type" value="Genomic_DNA"/>
</dbReference>
<comment type="caution">
    <text evidence="1">The sequence shown here is derived from an EMBL/GenBank/DDBJ whole genome shotgun (WGS) entry which is preliminary data.</text>
</comment>
<dbReference type="EC" id="3.2.2.23" evidence="1"/>
<dbReference type="GO" id="GO:0008534">
    <property type="term" value="F:oxidized purine nucleobase lesion DNA N-glycosylase activity"/>
    <property type="evidence" value="ECO:0007669"/>
    <property type="project" value="UniProtKB-EC"/>
</dbReference>
<protein>
    <submittedName>
        <fullName evidence="1">DNA-formamidopyrimidine glycosylase</fullName>
        <ecNumber evidence="1">3.2.2.23</ecNumber>
    </submittedName>
</protein>
<name>A0A7V1D2Y9_9GAMM</name>
<feature type="non-terminal residue" evidence="1">
    <location>
        <position position="41"/>
    </location>
</feature>
<accession>A0A7V1D2Y9</accession>